<dbReference type="EMBL" id="VHSG01000008">
    <property type="protein sequence ID" value="TQV81305.1"/>
    <property type="molecule type" value="Genomic_DNA"/>
</dbReference>
<protein>
    <submittedName>
        <fullName evidence="1">Uncharacterized protein</fullName>
    </submittedName>
</protein>
<organism evidence="1 2">
    <name type="scientific">Exilibacterium tricleocarpae</name>
    <dbReference type="NCBI Taxonomy" id="2591008"/>
    <lineage>
        <taxon>Bacteria</taxon>
        <taxon>Pseudomonadati</taxon>
        <taxon>Pseudomonadota</taxon>
        <taxon>Gammaproteobacteria</taxon>
        <taxon>Cellvibrionales</taxon>
        <taxon>Cellvibrionaceae</taxon>
        <taxon>Exilibacterium</taxon>
    </lineage>
</organism>
<proteinExistence type="predicted"/>
<accession>A0A545TVQ9</accession>
<name>A0A545TVQ9_9GAMM</name>
<evidence type="ECO:0000313" key="2">
    <source>
        <dbReference type="Proteomes" id="UP000319732"/>
    </source>
</evidence>
<dbReference type="AlphaFoldDB" id="A0A545TVQ9"/>
<comment type="caution">
    <text evidence="1">The sequence shown here is derived from an EMBL/GenBank/DDBJ whole genome shotgun (WGS) entry which is preliminary data.</text>
</comment>
<reference evidence="1 2" key="1">
    <citation type="submission" date="2019-06" db="EMBL/GenBank/DDBJ databases">
        <title>Whole genome sequence for Cellvibrionaceae sp. R142.</title>
        <authorList>
            <person name="Wang G."/>
        </authorList>
    </citation>
    <scope>NUCLEOTIDE SEQUENCE [LARGE SCALE GENOMIC DNA]</scope>
    <source>
        <strain evidence="1 2">R142</strain>
    </source>
</reference>
<sequence>MGQIINFSFTGKPCVGNNSDESRLSPALTDRPAGVIATHPAGGQHSWNAAGRTEVRRLGERRRNLNEPHVRAFRNAHYRAELEKLGLL</sequence>
<dbReference type="Proteomes" id="UP000319732">
    <property type="component" value="Unassembled WGS sequence"/>
</dbReference>
<evidence type="ECO:0000313" key="1">
    <source>
        <dbReference type="EMBL" id="TQV81305.1"/>
    </source>
</evidence>
<dbReference type="RefSeq" id="WP_142903966.1">
    <property type="nucleotide sequence ID" value="NZ_ML660091.1"/>
</dbReference>
<keyword evidence="2" id="KW-1185">Reference proteome</keyword>
<gene>
    <name evidence="1" type="ORF">FKG94_09430</name>
</gene>